<comment type="caution">
    <text evidence="2">The sequence shown here is derived from an EMBL/GenBank/DDBJ whole genome shotgun (WGS) entry which is preliminary data.</text>
</comment>
<dbReference type="AlphaFoldDB" id="A0A9J6G5J8"/>
<dbReference type="Proteomes" id="UP000821853">
    <property type="component" value="Chromosome 3"/>
</dbReference>
<sequence>MRRRRKKSLLVSRRGKRVSQPLRGRGRSLVVCGPLTPAGGSQGGIPPEEEGEATLFQEKEREKRRAICFSQSPEVFPPDGRPSSSHLKRRNALYARHEPKWSVQT</sequence>
<dbReference type="EMBL" id="JABSTR010000005">
    <property type="protein sequence ID" value="KAH9370231.1"/>
    <property type="molecule type" value="Genomic_DNA"/>
</dbReference>
<evidence type="ECO:0000313" key="2">
    <source>
        <dbReference type="EMBL" id="KAH9370231.1"/>
    </source>
</evidence>
<accession>A0A9J6G5J8</accession>
<evidence type="ECO:0000313" key="3">
    <source>
        <dbReference type="Proteomes" id="UP000821853"/>
    </source>
</evidence>
<gene>
    <name evidence="2" type="ORF">HPB48_007432</name>
</gene>
<evidence type="ECO:0000256" key="1">
    <source>
        <dbReference type="SAM" id="MobiDB-lite"/>
    </source>
</evidence>
<organism evidence="2 3">
    <name type="scientific">Haemaphysalis longicornis</name>
    <name type="common">Bush tick</name>
    <dbReference type="NCBI Taxonomy" id="44386"/>
    <lineage>
        <taxon>Eukaryota</taxon>
        <taxon>Metazoa</taxon>
        <taxon>Ecdysozoa</taxon>
        <taxon>Arthropoda</taxon>
        <taxon>Chelicerata</taxon>
        <taxon>Arachnida</taxon>
        <taxon>Acari</taxon>
        <taxon>Parasitiformes</taxon>
        <taxon>Ixodida</taxon>
        <taxon>Ixodoidea</taxon>
        <taxon>Ixodidae</taxon>
        <taxon>Haemaphysalinae</taxon>
        <taxon>Haemaphysalis</taxon>
    </lineage>
</organism>
<name>A0A9J6G5J8_HAELO</name>
<reference evidence="2 3" key="1">
    <citation type="journal article" date="2020" name="Cell">
        <title>Large-Scale Comparative Analyses of Tick Genomes Elucidate Their Genetic Diversity and Vector Capacities.</title>
        <authorList>
            <consortium name="Tick Genome and Microbiome Consortium (TIGMIC)"/>
            <person name="Jia N."/>
            <person name="Wang J."/>
            <person name="Shi W."/>
            <person name="Du L."/>
            <person name="Sun Y."/>
            <person name="Zhan W."/>
            <person name="Jiang J.F."/>
            <person name="Wang Q."/>
            <person name="Zhang B."/>
            <person name="Ji P."/>
            <person name="Bell-Sakyi L."/>
            <person name="Cui X.M."/>
            <person name="Yuan T.T."/>
            <person name="Jiang B.G."/>
            <person name="Yang W.F."/>
            <person name="Lam T.T."/>
            <person name="Chang Q.C."/>
            <person name="Ding S.J."/>
            <person name="Wang X.J."/>
            <person name="Zhu J.G."/>
            <person name="Ruan X.D."/>
            <person name="Zhao L."/>
            <person name="Wei J.T."/>
            <person name="Ye R.Z."/>
            <person name="Que T.C."/>
            <person name="Du C.H."/>
            <person name="Zhou Y.H."/>
            <person name="Cheng J.X."/>
            <person name="Dai P.F."/>
            <person name="Guo W.B."/>
            <person name="Han X.H."/>
            <person name="Huang E.J."/>
            <person name="Li L.F."/>
            <person name="Wei W."/>
            <person name="Gao Y.C."/>
            <person name="Liu J.Z."/>
            <person name="Shao H.Z."/>
            <person name="Wang X."/>
            <person name="Wang C.C."/>
            <person name="Yang T.C."/>
            <person name="Huo Q.B."/>
            <person name="Li W."/>
            <person name="Chen H.Y."/>
            <person name="Chen S.E."/>
            <person name="Zhou L.G."/>
            <person name="Ni X.B."/>
            <person name="Tian J.H."/>
            <person name="Sheng Y."/>
            <person name="Liu T."/>
            <person name="Pan Y.S."/>
            <person name="Xia L.Y."/>
            <person name="Li J."/>
            <person name="Zhao F."/>
            <person name="Cao W.C."/>
        </authorList>
    </citation>
    <scope>NUCLEOTIDE SEQUENCE [LARGE SCALE GENOMIC DNA]</scope>
    <source>
        <strain evidence="2">HaeL-2018</strain>
    </source>
</reference>
<protein>
    <submittedName>
        <fullName evidence="2">Uncharacterized protein</fullName>
    </submittedName>
</protein>
<feature type="region of interest" description="Disordered" evidence="1">
    <location>
        <begin position="1"/>
        <end position="49"/>
    </location>
</feature>
<dbReference type="VEuPathDB" id="VectorBase:HLOH_056937"/>
<feature type="region of interest" description="Disordered" evidence="1">
    <location>
        <begin position="71"/>
        <end position="92"/>
    </location>
</feature>
<keyword evidence="3" id="KW-1185">Reference proteome</keyword>
<proteinExistence type="predicted"/>
<feature type="compositionally biased region" description="Basic residues" evidence="1">
    <location>
        <begin position="1"/>
        <end position="17"/>
    </location>
</feature>